<dbReference type="GO" id="GO:0016491">
    <property type="term" value="F:oxidoreductase activity"/>
    <property type="evidence" value="ECO:0007669"/>
    <property type="project" value="InterPro"/>
</dbReference>
<evidence type="ECO:0000313" key="3">
    <source>
        <dbReference type="Proteomes" id="UP000654257"/>
    </source>
</evidence>
<dbReference type="EMBL" id="BMCU01000011">
    <property type="protein sequence ID" value="GGG29913.1"/>
    <property type="molecule type" value="Genomic_DNA"/>
</dbReference>
<keyword evidence="3" id="KW-1185">Reference proteome</keyword>
<dbReference type="Proteomes" id="UP000654257">
    <property type="component" value="Unassembled WGS sequence"/>
</dbReference>
<sequence length="143" mass="15606">MQHDRFAARGARPLLVTDTTATERIAMSDITEQVRTIALIGRKPGMSFEQFDRYWRDEHAPLAAKVPGVVRYVQRHVVPQDGAGEPDNGFGIDGLAVLDYESAAAMDAGWASEDGQRALADTANFIGKHFVVVLDDHVIVGDS</sequence>
<protein>
    <recommendedName>
        <fullName evidence="1">EthD domain-containing protein</fullName>
    </recommendedName>
</protein>
<name>A0A917G9M4_9NOCA</name>
<evidence type="ECO:0000259" key="1">
    <source>
        <dbReference type="Pfam" id="PF07110"/>
    </source>
</evidence>
<organism evidence="2 3">
    <name type="scientific">Rhodococcoides trifolii</name>
    <dbReference type="NCBI Taxonomy" id="908250"/>
    <lineage>
        <taxon>Bacteria</taxon>
        <taxon>Bacillati</taxon>
        <taxon>Actinomycetota</taxon>
        <taxon>Actinomycetes</taxon>
        <taxon>Mycobacteriales</taxon>
        <taxon>Nocardiaceae</taxon>
        <taxon>Rhodococcoides</taxon>
    </lineage>
</organism>
<dbReference type="Pfam" id="PF07110">
    <property type="entry name" value="EthD"/>
    <property type="match status" value="1"/>
</dbReference>
<proteinExistence type="predicted"/>
<evidence type="ECO:0000313" key="2">
    <source>
        <dbReference type="EMBL" id="GGG29913.1"/>
    </source>
</evidence>
<feature type="domain" description="EthD" evidence="1">
    <location>
        <begin position="43"/>
        <end position="128"/>
    </location>
</feature>
<reference evidence="2" key="2">
    <citation type="submission" date="2020-09" db="EMBL/GenBank/DDBJ databases">
        <authorList>
            <person name="Sun Q."/>
            <person name="Sedlacek I."/>
        </authorList>
    </citation>
    <scope>NUCLEOTIDE SEQUENCE</scope>
    <source>
        <strain evidence="2">CCM 7905</strain>
    </source>
</reference>
<dbReference type="SUPFAM" id="SSF54909">
    <property type="entry name" value="Dimeric alpha+beta barrel"/>
    <property type="match status" value="1"/>
</dbReference>
<accession>A0A917G9M4</accession>
<comment type="caution">
    <text evidence="2">The sequence shown here is derived from an EMBL/GenBank/DDBJ whole genome shotgun (WGS) entry which is preliminary data.</text>
</comment>
<reference evidence="2" key="1">
    <citation type="journal article" date="2014" name="Int. J. Syst. Evol. Microbiol.">
        <title>Complete genome sequence of Corynebacterium casei LMG S-19264T (=DSM 44701T), isolated from a smear-ripened cheese.</title>
        <authorList>
            <consortium name="US DOE Joint Genome Institute (JGI-PGF)"/>
            <person name="Walter F."/>
            <person name="Albersmeier A."/>
            <person name="Kalinowski J."/>
            <person name="Ruckert C."/>
        </authorList>
    </citation>
    <scope>NUCLEOTIDE SEQUENCE</scope>
    <source>
        <strain evidence="2">CCM 7905</strain>
    </source>
</reference>
<dbReference type="InterPro" id="IPR011008">
    <property type="entry name" value="Dimeric_a/b-barrel"/>
</dbReference>
<dbReference type="InterPro" id="IPR009799">
    <property type="entry name" value="EthD_dom"/>
</dbReference>
<dbReference type="Gene3D" id="3.30.70.100">
    <property type="match status" value="1"/>
</dbReference>
<gene>
    <name evidence="2" type="ORF">GCM10007304_49660</name>
</gene>
<dbReference type="AlphaFoldDB" id="A0A917G9M4"/>
<dbReference type="NCBIfam" id="TIGR02118">
    <property type="entry name" value="EthD family reductase"/>
    <property type="match status" value="1"/>
</dbReference>